<reference evidence="6 7" key="1">
    <citation type="submission" date="2019-02" db="EMBL/GenBank/DDBJ databases">
        <title>Genomic Encyclopedia of Type Strains, Phase IV (KMG-IV): sequencing the most valuable type-strain genomes for metagenomic binning, comparative biology and taxonomic classification.</title>
        <authorList>
            <person name="Goeker M."/>
        </authorList>
    </citation>
    <scope>NUCLEOTIDE SEQUENCE [LARGE SCALE GENOMIC DNA]</scope>
    <source>
        <strain evidence="6 7">DSM 105135</strain>
    </source>
</reference>
<feature type="domain" description="PNPLA" evidence="5">
    <location>
        <begin position="15"/>
        <end position="234"/>
    </location>
</feature>
<evidence type="ECO:0000256" key="4">
    <source>
        <dbReference type="PROSITE-ProRule" id="PRU01161"/>
    </source>
</evidence>
<keyword evidence="1 4" id="KW-0378">Hydrolase</keyword>
<dbReference type="InterPro" id="IPR050301">
    <property type="entry name" value="NTE"/>
</dbReference>
<sequence length="420" mass="45094">MSPTSVFPRHPMTALVLTAGGARGAYQAGVLKRISELPALADRPAPFPIITGASAGAINGAAVAAHHDNFRHAAQLLVKLWSNLKAPDVYRTDSASLAQNAGRLAMDFTLGGLIGAGRVQSLVDSTPLFGFLGKHLQLEGIRRSVRDGGLYAFAVTATGYHSGRAFTFIEGKDGHPLWNKSRRVALRAELTLPHILASAAIPIVFPPVELPLGGSTAYFGDGAMRLITPLSPAIRLGAERLLAIGVRCQESADSLLRSELSAGEDFVSELKRPPLSQICGTLMNAIFLDHLDADLDHLKRMNAFVAAYQKLAASVPVMPSEPDHEPMRTVSPLVISPSADIAIIAKTLEHRMPRSVRYLMDGLGTPDAQSADLTSFLLFDSAFTRELVQLGYRDAAQRIDEIEAFLRDPAPVRVTETQVA</sequence>
<comment type="caution">
    <text evidence="6">The sequence shown here is derived from an EMBL/GenBank/DDBJ whole genome shotgun (WGS) entry which is preliminary data.</text>
</comment>
<dbReference type="Pfam" id="PF01734">
    <property type="entry name" value="Patatin"/>
    <property type="match status" value="1"/>
</dbReference>
<comment type="caution">
    <text evidence="4">Lacks conserved residue(s) required for the propagation of feature annotation.</text>
</comment>
<keyword evidence="3 4" id="KW-0443">Lipid metabolism</keyword>
<dbReference type="OrthoDB" id="9798773at2"/>
<dbReference type="PROSITE" id="PS51635">
    <property type="entry name" value="PNPLA"/>
    <property type="match status" value="1"/>
</dbReference>
<dbReference type="PANTHER" id="PTHR14226">
    <property type="entry name" value="NEUROPATHY TARGET ESTERASE/SWISS CHEESE D.MELANOGASTER"/>
    <property type="match status" value="1"/>
</dbReference>
<dbReference type="GO" id="GO:0016787">
    <property type="term" value="F:hydrolase activity"/>
    <property type="evidence" value="ECO:0007669"/>
    <property type="project" value="UniProtKB-UniRule"/>
</dbReference>
<dbReference type="Gene3D" id="3.40.1090.10">
    <property type="entry name" value="Cytosolic phospholipase A2 catalytic domain"/>
    <property type="match status" value="1"/>
</dbReference>
<evidence type="ECO:0000256" key="2">
    <source>
        <dbReference type="ARBA" id="ARBA00022963"/>
    </source>
</evidence>
<feature type="active site" description="Proton acceptor" evidence="4">
    <location>
        <position position="221"/>
    </location>
</feature>
<dbReference type="InterPro" id="IPR002641">
    <property type="entry name" value="PNPLA_dom"/>
</dbReference>
<keyword evidence="2 4" id="KW-0442">Lipid degradation</keyword>
<dbReference type="SUPFAM" id="SSF52151">
    <property type="entry name" value="FabD/lysophospholipase-like"/>
    <property type="match status" value="1"/>
</dbReference>
<dbReference type="AlphaFoldDB" id="A0A4Q7YMS9"/>
<proteinExistence type="predicted"/>
<name>A0A4Q7YMS9_9GAMM</name>
<keyword evidence="7" id="KW-1185">Reference proteome</keyword>
<feature type="short sequence motif" description="GXSXG" evidence="4">
    <location>
        <begin position="52"/>
        <end position="56"/>
    </location>
</feature>
<evidence type="ECO:0000256" key="3">
    <source>
        <dbReference type="ARBA" id="ARBA00023098"/>
    </source>
</evidence>
<protein>
    <submittedName>
        <fullName evidence="6">NTE family protein</fullName>
    </submittedName>
</protein>
<evidence type="ECO:0000259" key="5">
    <source>
        <dbReference type="PROSITE" id="PS51635"/>
    </source>
</evidence>
<dbReference type="EMBL" id="SHKX01000014">
    <property type="protein sequence ID" value="RZU38101.1"/>
    <property type="molecule type" value="Genomic_DNA"/>
</dbReference>
<dbReference type="Proteomes" id="UP000292423">
    <property type="component" value="Unassembled WGS sequence"/>
</dbReference>
<organism evidence="6 7">
    <name type="scientific">Fluviicoccus keumensis</name>
    <dbReference type="NCBI Taxonomy" id="1435465"/>
    <lineage>
        <taxon>Bacteria</taxon>
        <taxon>Pseudomonadati</taxon>
        <taxon>Pseudomonadota</taxon>
        <taxon>Gammaproteobacteria</taxon>
        <taxon>Moraxellales</taxon>
        <taxon>Moraxellaceae</taxon>
        <taxon>Fluviicoccus</taxon>
    </lineage>
</organism>
<dbReference type="GO" id="GO:0016042">
    <property type="term" value="P:lipid catabolic process"/>
    <property type="evidence" value="ECO:0007669"/>
    <property type="project" value="UniProtKB-UniRule"/>
</dbReference>
<accession>A0A4Q7YMS9</accession>
<dbReference type="InterPro" id="IPR016035">
    <property type="entry name" value="Acyl_Trfase/lysoPLipase"/>
</dbReference>
<gene>
    <name evidence="6" type="ORF">EV700_2678</name>
</gene>
<feature type="active site" description="Nucleophile" evidence="4">
    <location>
        <position position="54"/>
    </location>
</feature>
<evidence type="ECO:0000256" key="1">
    <source>
        <dbReference type="ARBA" id="ARBA00022801"/>
    </source>
</evidence>
<dbReference type="PANTHER" id="PTHR14226:SF57">
    <property type="entry name" value="BLR7027 PROTEIN"/>
    <property type="match status" value="1"/>
</dbReference>
<evidence type="ECO:0000313" key="6">
    <source>
        <dbReference type="EMBL" id="RZU38101.1"/>
    </source>
</evidence>
<feature type="short sequence motif" description="DGA/G" evidence="4">
    <location>
        <begin position="221"/>
        <end position="223"/>
    </location>
</feature>
<evidence type="ECO:0000313" key="7">
    <source>
        <dbReference type="Proteomes" id="UP000292423"/>
    </source>
</evidence>